<keyword evidence="2" id="KW-0238">DNA-binding</keyword>
<dbReference type="Pfam" id="PF07702">
    <property type="entry name" value="UTRA"/>
    <property type="match status" value="1"/>
</dbReference>
<evidence type="ECO:0000256" key="1">
    <source>
        <dbReference type="ARBA" id="ARBA00023015"/>
    </source>
</evidence>
<proteinExistence type="predicted"/>
<dbReference type="AlphaFoldDB" id="A0A8J3ILK0"/>
<evidence type="ECO:0000256" key="2">
    <source>
        <dbReference type="ARBA" id="ARBA00023125"/>
    </source>
</evidence>
<reference evidence="5" key="1">
    <citation type="submission" date="2020-10" db="EMBL/GenBank/DDBJ databases">
        <title>Taxonomic study of unclassified bacteria belonging to the class Ktedonobacteria.</title>
        <authorList>
            <person name="Yabe S."/>
            <person name="Wang C.M."/>
            <person name="Zheng Y."/>
            <person name="Sakai Y."/>
            <person name="Cavaletti L."/>
            <person name="Monciardini P."/>
            <person name="Donadio S."/>
        </authorList>
    </citation>
    <scope>NUCLEOTIDE SEQUENCE</scope>
    <source>
        <strain evidence="5">ID150040</strain>
    </source>
</reference>
<dbReference type="PANTHER" id="PTHR44846:SF17">
    <property type="entry name" value="GNTR-FAMILY TRANSCRIPTIONAL REGULATOR"/>
    <property type="match status" value="1"/>
</dbReference>
<dbReference type="SUPFAM" id="SSF64288">
    <property type="entry name" value="Chorismate lyase-like"/>
    <property type="match status" value="1"/>
</dbReference>
<dbReference type="PRINTS" id="PR00035">
    <property type="entry name" value="HTHGNTR"/>
</dbReference>
<dbReference type="Proteomes" id="UP000597444">
    <property type="component" value="Unassembled WGS sequence"/>
</dbReference>
<evidence type="ECO:0000313" key="6">
    <source>
        <dbReference type="Proteomes" id="UP000597444"/>
    </source>
</evidence>
<keyword evidence="6" id="KW-1185">Reference proteome</keyword>
<dbReference type="Pfam" id="PF00392">
    <property type="entry name" value="GntR"/>
    <property type="match status" value="1"/>
</dbReference>
<dbReference type="PANTHER" id="PTHR44846">
    <property type="entry name" value="MANNOSYL-D-GLYCERATE TRANSPORT/METABOLISM SYSTEM REPRESSOR MNGR-RELATED"/>
    <property type="match status" value="1"/>
</dbReference>
<dbReference type="InterPro" id="IPR011663">
    <property type="entry name" value="UTRA"/>
</dbReference>
<dbReference type="PROSITE" id="PS50949">
    <property type="entry name" value="HTH_GNTR"/>
    <property type="match status" value="1"/>
</dbReference>
<evidence type="ECO:0000259" key="4">
    <source>
        <dbReference type="PROSITE" id="PS50949"/>
    </source>
</evidence>
<dbReference type="InterPro" id="IPR050679">
    <property type="entry name" value="Bact_HTH_transcr_reg"/>
</dbReference>
<dbReference type="Gene3D" id="3.40.1410.10">
    <property type="entry name" value="Chorismate lyase-like"/>
    <property type="match status" value="1"/>
</dbReference>
<dbReference type="CDD" id="cd07377">
    <property type="entry name" value="WHTH_GntR"/>
    <property type="match status" value="1"/>
</dbReference>
<gene>
    <name evidence="5" type="ORF">KSF_061260</name>
</gene>
<dbReference type="GO" id="GO:0003700">
    <property type="term" value="F:DNA-binding transcription factor activity"/>
    <property type="evidence" value="ECO:0007669"/>
    <property type="project" value="InterPro"/>
</dbReference>
<dbReference type="EMBL" id="BNJK01000001">
    <property type="protein sequence ID" value="GHO96078.1"/>
    <property type="molecule type" value="Genomic_DNA"/>
</dbReference>
<dbReference type="SUPFAM" id="SSF46785">
    <property type="entry name" value="Winged helix' DNA-binding domain"/>
    <property type="match status" value="1"/>
</dbReference>
<evidence type="ECO:0000256" key="3">
    <source>
        <dbReference type="ARBA" id="ARBA00023163"/>
    </source>
</evidence>
<dbReference type="InterPro" id="IPR036388">
    <property type="entry name" value="WH-like_DNA-bd_sf"/>
</dbReference>
<feature type="domain" description="HTH gntR-type" evidence="4">
    <location>
        <begin position="5"/>
        <end position="75"/>
    </location>
</feature>
<protein>
    <recommendedName>
        <fullName evidence="4">HTH gntR-type domain-containing protein</fullName>
    </recommendedName>
</protein>
<dbReference type="Gene3D" id="1.10.10.10">
    <property type="entry name" value="Winged helix-like DNA-binding domain superfamily/Winged helix DNA-binding domain"/>
    <property type="match status" value="1"/>
</dbReference>
<dbReference type="InterPro" id="IPR028978">
    <property type="entry name" value="Chorismate_lyase_/UTRA_dom_sf"/>
</dbReference>
<dbReference type="SMART" id="SM00866">
    <property type="entry name" value="UTRA"/>
    <property type="match status" value="1"/>
</dbReference>
<keyword evidence="3" id="KW-0804">Transcription</keyword>
<dbReference type="RefSeq" id="WP_220206722.1">
    <property type="nucleotide sequence ID" value="NZ_BNJK01000001.1"/>
</dbReference>
<name>A0A8J3ILK0_9CHLR</name>
<organism evidence="5 6">
    <name type="scientific">Reticulibacter mediterranei</name>
    <dbReference type="NCBI Taxonomy" id="2778369"/>
    <lineage>
        <taxon>Bacteria</taxon>
        <taxon>Bacillati</taxon>
        <taxon>Chloroflexota</taxon>
        <taxon>Ktedonobacteria</taxon>
        <taxon>Ktedonobacterales</taxon>
        <taxon>Reticulibacteraceae</taxon>
        <taxon>Reticulibacter</taxon>
    </lineage>
</organism>
<accession>A0A8J3ILK0</accession>
<comment type="caution">
    <text evidence="5">The sequence shown here is derived from an EMBL/GenBank/DDBJ whole genome shotgun (WGS) entry which is preliminary data.</text>
</comment>
<dbReference type="SMART" id="SM00345">
    <property type="entry name" value="HTH_GNTR"/>
    <property type="match status" value="1"/>
</dbReference>
<dbReference type="GO" id="GO:0045892">
    <property type="term" value="P:negative regulation of DNA-templated transcription"/>
    <property type="evidence" value="ECO:0007669"/>
    <property type="project" value="TreeGrafter"/>
</dbReference>
<dbReference type="InterPro" id="IPR036390">
    <property type="entry name" value="WH_DNA-bd_sf"/>
</dbReference>
<sequence length="252" mass="28446">MPKQQTTVTEVAEALRERIVAGDFGQYGRLPPAIDLANQFHVSRDTINRALKLLQAEGYLESRGESKRGVVISRSRVRIQGITARFDLELQKLGLVSTESNIDEPALVPAPSHIARALGVTEGTPVVRRFRKQGAEQGDTIIPYRLAENFYPTALVDEAILDQIRKDERFDVLLAIREKHRKAPVRVHEDVIGRLPTSQERQLLNITPQTPVLEVSRVNYAEDDTVIMVNKIIFVANLFVLSYDYPTGHWKN</sequence>
<evidence type="ECO:0000313" key="5">
    <source>
        <dbReference type="EMBL" id="GHO96078.1"/>
    </source>
</evidence>
<dbReference type="GO" id="GO:0003677">
    <property type="term" value="F:DNA binding"/>
    <property type="evidence" value="ECO:0007669"/>
    <property type="project" value="UniProtKB-KW"/>
</dbReference>
<keyword evidence="1" id="KW-0805">Transcription regulation</keyword>
<dbReference type="InterPro" id="IPR000524">
    <property type="entry name" value="Tscrpt_reg_HTH_GntR"/>
</dbReference>